<reference evidence="4 5" key="1">
    <citation type="submission" date="2020-08" db="EMBL/GenBank/DDBJ databases">
        <title>Genomic Encyclopedia of Type Strains, Phase IV (KMG-IV): sequencing the most valuable type-strain genomes for metagenomic binning, comparative biology and taxonomic classification.</title>
        <authorList>
            <person name="Goeker M."/>
        </authorList>
    </citation>
    <scope>NUCLEOTIDE SEQUENCE [LARGE SCALE GENOMIC DNA]</scope>
    <source>
        <strain evidence="4 5">DSM 12706</strain>
    </source>
</reference>
<proteinExistence type="inferred from homology"/>
<dbReference type="RefSeq" id="WP_184256342.1">
    <property type="nucleotide sequence ID" value="NZ_JACHIH010000007.1"/>
</dbReference>
<keyword evidence="2" id="KW-0560">Oxidoreductase</keyword>
<dbReference type="EMBL" id="JACHIH010000007">
    <property type="protein sequence ID" value="MBB5046961.1"/>
    <property type="molecule type" value="Genomic_DNA"/>
</dbReference>
<dbReference type="PANTHER" id="PTHR30466">
    <property type="entry name" value="FLAVIN REDUCTASE"/>
    <property type="match status" value="1"/>
</dbReference>
<accession>A0A7W7Z2U6</accession>
<evidence type="ECO:0000256" key="1">
    <source>
        <dbReference type="ARBA" id="ARBA00008898"/>
    </source>
</evidence>
<dbReference type="InterPro" id="IPR012349">
    <property type="entry name" value="Split_barrel_FMN-bd"/>
</dbReference>
<organism evidence="4 5">
    <name type="scientific">Rhodopseudomonas rhenobacensis</name>
    <dbReference type="NCBI Taxonomy" id="87461"/>
    <lineage>
        <taxon>Bacteria</taxon>
        <taxon>Pseudomonadati</taxon>
        <taxon>Pseudomonadota</taxon>
        <taxon>Alphaproteobacteria</taxon>
        <taxon>Hyphomicrobiales</taxon>
        <taxon>Nitrobacteraceae</taxon>
        <taxon>Rhodopseudomonas</taxon>
    </lineage>
</organism>
<evidence type="ECO:0000313" key="4">
    <source>
        <dbReference type="EMBL" id="MBB5046961.1"/>
    </source>
</evidence>
<evidence type="ECO:0000256" key="2">
    <source>
        <dbReference type="ARBA" id="ARBA00023002"/>
    </source>
</evidence>
<evidence type="ECO:0000313" key="5">
    <source>
        <dbReference type="Proteomes" id="UP000542353"/>
    </source>
</evidence>
<dbReference type="InterPro" id="IPR050268">
    <property type="entry name" value="NADH-dep_flavin_reductase"/>
</dbReference>
<protein>
    <submittedName>
        <fullName evidence="4">Flavin reductase (DIM6/NTAB) family NADH-FMN oxidoreductase RutF</fullName>
    </submittedName>
</protein>
<dbReference type="SMART" id="SM00903">
    <property type="entry name" value="Flavin_Reduct"/>
    <property type="match status" value="1"/>
</dbReference>
<dbReference type="InterPro" id="IPR002563">
    <property type="entry name" value="Flavin_Rdtase-like_dom"/>
</dbReference>
<feature type="domain" description="Flavin reductase like" evidence="3">
    <location>
        <begin position="23"/>
        <end position="170"/>
    </location>
</feature>
<sequence length="194" mass="20703">MTTAVQDTAIEPSASPAKFRAAMRHLTGGVCVITVGRELDISGMTVTSVASLAIDPPTLIVSINRQSSSWPLLQRYRSFGVNILTADQVDIAERFSGGNGLQGIDRFSGAEWVSGVSGAPLLVGGLAAIDCKVDEIVERHSHAVVIGRVLNLQQSACKAGLAYWQGRYVAIDRDEDAVRLAEVSLPTARALWEI</sequence>
<dbReference type="Proteomes" id="UP000542353">
    <property type="component" value="Unassembled WGS sequence"/>
</dbReference>
<dbReference type="SUPFAM" id="SSF50475">
    <property type="entry name" value="FMN-binding split barrel"/>
    <property type="match status" value="1"/>
</dbReference>
<dbReference type="PANTHER" id="PTHR30466:SF11">
    <property type="entry name" value="FLAVIN-DEPENDENT MONOOXYGENASE, REDUCTASE SUBUNIT HSAB"/>
    <property type="match status" value="1"/>
</dbReference>
<dbReference type="GO" id="GO:0042602">
    <property type="term" value="F:riboflavin reductase (NADPH) activity"/>
    <property type="evidence" value="ECO:0007669"/>
    <property type="project" value="TreeGrafter"/>
</dbReference>
<keyword evidence="5" id="KW-1185">Reference proteome</keyword>
<name>A0A7W7Z2U6_9BRAD</name>
<evidence type="ECO:0000259" key="3">
    <source>
        <dbReference type="SMART" id="SM00903"/>
    </source>
</evidence>
<dbReference type="Pfam" id="PF01613">
    <property type="entry name" value="Flavin_Reduct"/>
    <property type="match status" value="1"/>
</dbReference>
<comment type="similarity">
    <text evidence="1">Belongs to the non-flavoprotein flavin reductase family.</text>
</comment>
<dbReference type="GO" id="GO:0010181">
    <property type="term" value="F:FMN binding"/>
    <property type="evidence" value="ECO:0007669"/>
    <property type="project" value="InterPro"/>
</dbReference>
<dbReference type="Gene3D" id="2.30.110.10">
    <property type="entry name" value="Electron Transport, Fmn-binding Protein, Chain A"/>
    <property type="match status" value="1"/>
</dbReference>
<dbReference type="AlphaFoldDB" id="A0A7W7Z2U6"/>
<comment type="caution">
    <text evidence="4">The sequence shown here is derived from an EMBL/GenBank/DDBJ whole genome shotgun (WGS) entry which is preliminary data.</text>
</comment>
<gene>
    <name evidence="4" type="ORF">HNR60_001710</name>
</gene>